<gene>
    <name evidence="2" type="ORF">V5O48_014181</name>
</gene>
<evidence type="ECO:0000313" key="2">
    <source>
        <dbReference type="EMBL" id="KAL0567811.1"/>
    </source>
</evidence>
<evidence type="ECO:0000313" key="3">
    <source>
        <dbReference type="Proteomes" id="UP001465976"/>
    </source>
</evidence>
<evidence type="ECO:0000256" key="1">
    <source>
        <dbReference type="SAM" id="MobiDB-lite"/>
    </source>
</evidence>
<name>A0ABR3EY10_9AGAR</name>
<dbReference type="EMBL" id="JBAHYK010001487">
    <property type="protein sequence ID" value="KAL0567811.1"/>
    <property type="molecule type" value="Genomic_DNA"/>
</dbReference>
<protein>
    <submittedName>
        <fullName evidence="2">Uncharacterized protein</fullName>
    </submittedName>
</protein>
<proteinExistence type="predicted"/>
<reference evidence="2 3" key="1">
    <citation type="submission" date="2024-02" db="EMBL/GenBank/DDBJ databases">
        <title>A draft genome for the cacao thread blight pathogen Marasmius crinis-equi.</title>
        <authorList>
            <person name="Cohen S.P."/>
            <person name="Baruah I.K."/>
            <person name="Amoako-Attah I."/>
            <person name="Bukari Y."/>
            <person name="Meinhardt L.W."/>
            <person name="Bailey B.A."/>
        </authorList>
    </citation>
    <scope>NUCLEOTIDE SEQUENCE [LARGE SCALE GENOMIC DNA]</scope>
    <source>
        <strain evidence="2 3">GH-76</strain>
    </source>
</reference>
<accession>A0ABR3EY10</accession>
<feature type="region of interest" description="Disordered" evidence="1">
    <location>
        <begin position="39"/>
        <end position="62"/>
    </location>
</feature>
<sequence>MMSHPNINFNGGQSFNNWDSGVQNINQGRDQILYRGSGTMNIHNESGRREVSPDPDATDKPLTPVKLKQERKSFARLKIGELPDSELAKIDSQDYLNRWQRMIISDPTGSLIPPPEKAGILDAMARLSDISKTAPKCLRVQDVGINLSNEPLPDTQVFRGKFGDLDVAVKALENLDPKEDQLKVDFQSFLLGFS</sequence>
<dbReference type="Proteomes" id="UP001465976">
    <property type="component" value="Unassembled WGS sequence"/>
</dbReference>
<comment type="caution">
    <text evidence="2">The sequence shown here is derived from an EMBL/GenBank/DDBJ whole genome shotgun (WGS) entry which is preliminary data.</text>
</comment>
<keyword evidence="3" id="KW-1185">Reference proteome</keyword>
<organism evidence="2 3">
    <name type="scientific">Marasmius crinis-equi</name>
    <dbReference type="NCBI Taxonomy" id="585013"/>
    <lineage>
        <taxon>Eukaryota</taxon>
        <taxon>Fungi</taxon>
        <taxon>Dikarya</taxon>
        <taxon>Basidiomycota</taxon>
        <taxon>Agaricomycotina</taxon>
        <taxon>Agaricomycetes</taxon>
        <taxon>Agaricomycetidae</taxon>
        <taxon>Agaricales</taxon>
        <taxon>Marasmiineae</taxon>
        <taxon>Marasmiaceae</taxon>
        <taxon>Marasmius</taxon>
    </lineage>
</organism>